<dbReference type="PANTHER" id="PTHR43157:SF31">
    <property type="entry name" value="PHOSPHATIDYLINOSITOL-GLYCAN BIOSYNTHESIS CLASS F PROTEIN"/>
    <property type="match status" value="1"/>
</dbReference>
<organism evidence="2 3">
    <name type="scientific">Zhihengliuella salsuginis</name>
    <dbReference type="NCBI Taxonomy" id="578222"/>
    <lineage>
        <taxon>Bacteria</taxon>
        <taxon>Bacillati</taxon>
        <taxon>Actinomycetota</taxon>
        <taxon>Actinomycetes</taxon>
        <taxon>Micrococcales</taxon>
        <taxon>Micrococcaceae</taxon>
        <taxon>Zhihengliuella</taxon>
    </lineage>
</organism>
<dbReference type="SUPFAM" id="SSF51735">
    <property type="entry name" value="NAD(P)-binding Rossmann-fold domains"/>
    <property type="match status" value="1"/>
</dbReference>
<dbReference type="InterPro" id="IPR002347">
    <property type="entry name" value="SDR_fam"/>
</dbReference>
<keyword evidence="1" id="KW-0560">Oxidoreductase</keyword>
<dbReference type="PANTHER" id="PTHR43157">
    <property type="entry name" value="PHOSPHATIDYLINOSITOL-GLYCAN BIOSYNTHESIS CLASS F PROTEIN-RELATED"/>
    <property type="match status" value="1"/>
</dbReference>
<evidence type="ECO:0008006" key="4">
    <source>
        <dbReference type="Google" id="ProtNLM"/>
    </source>
</evidence>
<protein>
    <recommendedName>
        <fullName evidence="4">Short-chain dehydrogenase</fullName>
    </recommendedName>
</protein>
<evidence type="ECO:0000256" key="1">
    <source>
        <dbReference type="ARBA" id="ARBA00023002"/>
    </source>
</evidence>
<accession>A0ABQ3GHR2</accession>
<keyword evidence="3" id="KW-1185">Reference proteome</keyword>
<dbReference type="EMBL" id="BMXK01000005">
    <property type="protein sequence ID" value="GHD04871.1"/>
    <property type="molecule type" value="Genomic_DNA"/>
</dbReference>
<proteinExistence type="predicted"/>
<dbReference type="PRINTS" id="PR00081">
    <property type="entry name" value="GDHRDH"/>
</dbReference>
<gene>
    <name evidence="2" type="ORF">GCM10008096_12810</name>
</gene>
<sequence length="232" mass="25431">MAAEIDAPCHLADFAVLGQVRRLAAELREAYPRIDVLANNAGGIMARRELTADGHEKTFQVNHLAPFLLTTELLPVLTASDATVIQTSSRAARVFAKFDIDDLQNANRYRPQTAYGNAKLANILFTRELQRRSGDAGISAVSFHPGIVGTSFAADTTHFMRWVYHGPLKRLLTITPEKAAEDLVWLATGTPGESFEPGEYYESRELPAKINPDSVNPVLADQLWERSAALGA</sequence>
<name>A0ABQ3GHR2_9MICC</name>
<evidence type="ECO:0000313" key="2">
    <source>
        <dbReference type="EMBL" id="GHD04871.1"/>
    </source>
</evidence>
<comment type="caution">
    <text evidence="2">The sequence shown here is derived from an EMBL/GenBank/DDBJ whole genome shotgun (WGS) entry which is preliminary data.</text>
</comment>
<evidence type="ECO:0000313" key="3">
    <source>
        <dbReference type="Proteomes" id="UP000642819"/>
    </source>
</evidence>
<dbReference type="Gene3D" id="3.40.50.720">
    <property type="entry name" value="NAD(P)-binding Rossmann-like Domain"/>
    <property type="match status" value="1"/>
</dbReference>
<reference evidence="3" key="1">
    <citation type="journal article" date="2019" name="Int. J. Syst. Evol. Microbiol.">
        <title>The Global Catalogue of Microorganisms (GCM) 10K type strain sequencing project: providing services to taxonomists for standard genome sequencing and annotation.</title>
        <authorList>
            <consortium name="The Broad Institute Genomics Platform"/>
            <consortium name="The Broad Institute Genome Sequencing Center for Infectious Disease"/>
            <person name="Wu L."/>
            <person name="Ma J."/>
        </authorList>
    </citation>
    <scope>NUCLEOTIDE SEQUENCE [LARGE SCALE GENOMIC DNA]</scope>
    <source>
        <strain evidence="3">KCTC 19466</strain>
    </source>
</reference>
<dbReference type="Proteomes" id="UP000642819">
    <property type="component" value="Unassembled WGS sequence"/>
</dbReference>
<dbReference type="InterPro" id="IPR036291">
    <property type="entry name" value="NAD(P)-bd_dom_sf"/>
</dbReference>
<dbReference type="Pfam" id="PF00106">
    <property type="entry name" value="adh_short"/>
    <property type="match status" value="1"/>
</dbReference>